<reference evidence="2 3" key="1">
    <citation type="submission" date="2019-03" db="EMBL/GenBank/DDBJ databases">
        <title>First draft genome of Liparis tanakae, snailfish: a comprehensive survey of snailfish specific genes.</title>
        <authorList>
            <person name="Kim W."/>
            <person name="Song I."/>
            <person name="Jeong J.-H."/>
            <person name="Kim D."/>
            <person name="Kim S."/>
            <person name="Ryu S."/>
            <person name="Song J.Y."/>
            <person name="Lee S.K."/>
        </authorList>
    </citation>
    <scope>NUCLEOTIDE SEQUENCE [LARGE SCALE GENOMIC DNA]</scope>
    <source>
        <tissue evidence="2">Muscle</tissue>
    </source>
</reference>
<evidence type="ECO:0000313" key="2">
    <source>
        <dbReference type="EMBL" id="TNN82814.1"/>
    </source>
</evidence>
<dbReference type="EMBL" id="SRLO01000036">
    <property type="protein sequence ID" value="TNN82814.1"/>
    <property type="molecule type" value="Genomic_DNA"/>
</dbReference>
<dbReference type="Proteomes" id="UP000314294">
    <property type="component" value="Unassembled WGS sequence"/>
</dbReference>
<dbReference type="AlphaFoldDB" id="A0A4Z2IZ35"/>
<gene>
    <name evidence="2" type="ORF">EYF80_006771</name>
</gene>
<comment type="caution">
    <text evidence="2">The sequence shown here is derived from an EMBL/GenBank/DDBJ whole genome shotgun (WGS) entry which is preliminary data.</text>
</comment>
<feature type="region of interest" description="Disordered" evidence="1">
    <location>
        <begin position="1"/>
        <end position="23"/>
    </location>
</feature>
<evidence type="ECO:0000313" key="3">
    <source>
        <dbReference type="Proteomes" id="UP000314294"/>
    </source>
</evidence>
<evidence type="ECO:0000256" key="1">
    <source>
        <dbReference type="SAM" id="MobiDB-lite"/>
    </source>
</evidence>
<keyword evidence="3" id="KW-1185">Reference proteome</keyword>
<sequence length="311" mass="34154">MAEGTMEAGAETTETGREVAERGGWGGKAMPVKDSRLWAPSLSTAAERNTLCWVISLLRNLLGLDDVSLLLDHCRRRYLLLSYLACGLGDKLDWALVLVLTLSWLGNDLSWDNSRRLNRDSGLGLHLLLRLLLKGGGLGIHPYLLLLDNSLLRGHDGLCLLGCCLGNDSVQLPLAPGRMGRTDEESCRSHEFSDQYDALLATQHRLPGIIEAYDVGVLEPLQHLRLLLEALLLCLGFGRVSCLLPPQHLSCLSLSVTSDSLKVNKEVGFTEKDREKMEGTFMTHSFLLHLDSPLYVDTGEVEQGVLPGCIS</sequence>
<proteinExistence type="predicted"/>
<name>A0A4Z2IZ35_9TELE</name>
<accession>A0A4Z2IZ35</accession>
<protein>
    <submittedName>
        <fullName evidence="2">Uncharacterized protein</fullName>
    </submittedName>
</protein>
<organism evidence="2 3">
    <name type="scientific">Liparis tanakae</name>
    <name type="common">Tanaka's snailfish</name>
    <dbReference type="NCBI Taxonomy" id="230148"/>
    <lineage>
        <taxon>Eukaryota</taxon>
        <taxon>Metazoa</taxon>
        <taxon>Chordata</taxon>
        <taxon>Craniata</taxon>
        <taxon>Vertebrata</taxon>
        <taxon>Euteleostomi</taxon>
        <taxon>Actinopterygii</taxon>
        <taxon>Neopterygii</taxon>
        <taxon>Teleostei</taxon>
        <taxon>Neoteleostei</taxon>
        <taxon>Acanthomorphata</taxon>
        <taxon>Eupercaria</taxon>
        <taxon>Perciformes</taxon>
        <taxon>Cottioidei</taxon>
        <taxon>Cottales</taxon>
        <taxon>Liparidae</taxon>
        <taxon>Liparis</taxon>
    </lineage>
</organism>
<feature type="compositionally biased region" description="Low complexity" evidence="1">
    <location>
        <begin position="1"/>
        <end position="13"/>
    </location>
</feature>